<accession>A0ABU6GM58</accession>
<dbReference type="InterPro" id="IPR007527">
    <property type="entry name" value="Znf_SWIM"/>
</dbReference>
<feature type="region of interest" description="Disordered" evidence="2">
    <location>
        <begin position="148"/>
        <end position="170"/>
    </location>
</feature>
<evidence type="ECO:0000313" key="5">
    <source>
        <dbReference type="Proteomes" id="UP001344632"/>
    </source>
</evidence>
<name>A0ABU6GM58_9BACL</name>
<dbReference type="Proteomes" id="UP001344632">
    <property type="component" value="Unassembled WGS sequence"/>
</dbReference>
<dbReference type="PROSITE" id="PS50966">
    <property type="entry name" value="ZF_SWIM"/>
    <property type="match status" value="1"/>
</dbReference>
<sequence length="246" mass="27729">MKREPFELSIVPGWIHAKEARSQKSNEESAETHVYWKVEIPCPQLTAEERTEICERLADHPDDVYGLLKNQQPSWLEEEIPADDVPRLDQAKCSCGQSECRHIQMVLETVEHKLHSEPLLRLTMLGITREQLLNFVFQEWAEEVPAVAESSDEEALSKLEEKGKSGPSSGEWLAEAAEQGKLHEPGSTYLDVKVHLNAIPDDELEMDDWTELLPNVKAVQQVIRQITLEAAGKARESLGSIKNSDG</sequence>
<dbReference type="EMBL" id="JARLKZ010000008">
    <property type="protein sequence ID" value="MEC0240842.1"/>
    <property type="molecule type" value="Genomic_DNA"/>
</dbReference>
<gene>
    <name evidence="4" type="ORF">P4H66_13380</name>
</gene>
<evidence type="ECO:0000256" key="2">
    <source>
        <dbReference type="SAM" id="MobiDB-lite"/>
    </source>
</evidence>
<feature type="domain" description="SWIM-type" evidence="3">
    <location>
        <begin position="78"/>
        <end position="111"/>
    </location>
</feature>
<evidence type="ECO:0000256" key="1">
    <source>
        <dbReference type="PROSITE-ProRule" id="PRU00325"/>
    </source>
</evidence>
<evidence type="ECO:0000259" key="3">
    <source>
        <dbReference type="PROSITE" id="PS50966"/>
    </source>
</evidence>
<evidence type="ECO:0000313" key="4">
    <source>
        <dbReference type="EMBL" id="MEC0240842.1"/>
    </source>
</evidence>
<proteinExistence type="predicted"/>
<reference evidence="4 5" key="1">
    <citation type="submission" date="2023-03" db="EMBL/GenBank/DDBJ databases">
        <title>Bacillus Genome Sequencing.</title>
        <authorList>
            <person name="Dunlap C."/>
        </authorList>
    </citation>
    <scope>NUCLEOTIDE SEQUENCE [LARGE SCALE GENOMIC DNA]</scope>
    <source>
        <strain evidence="4 5">BD-525</strain>
    </source>
</reference>
<dbReference type="RefSeq" id="WP_326088594.1">
    <property type="nucleotide sequence ID" value="NZ_JARLKZ010000008.1"/>
</dbReference>
<protein>
    <recommendedName>
        <fullName evidence="3">SWIM-type domain-containing protein</fullName>
    </recommendedName>
</protein>
<comment type="caution">
    <text evidence="4">The sequence shown here is derived from an EMBL/GenBank/DDBJ whole genome shotgun (WGS) entry which is preliminary data.</text>
</comment>
<keyword evidence="1" id="KW-0863">Zinc-finger</keyword>
<organism evidence="4 5">
    <name type="scientific">Paenibacillus dokdonensis</name>
    <dbReference type="NCBI Taxonomy" id="2567944"/>
    <lineage>
        <taxon>Bacteria</taxon>
        <taxon>Bacillati</taxon>
        <taxon>Bacillota</taxon>
        <taxon>Bacilli</taxon>
        <taxon>Bacillales</taxon>
        <taxon>Paenibacillaceae</taxon>
        <taxon>Paenibacillus</taxon>
    </lineage>
</organism>
<feature type="compositionally biased region" description="Basic and acidic residues" evidence="2">
    <location>
        <begin position="155"/>
        <end position="164"/>
    </location>
</feature>
<keyword evidence="1" id="KW-0862">Zinc</keyword>
<keyword evidence="5" id="KW-1185">Reference proteome</keyword>
<keyword evidence="1" id="KW-0479">Metal-binding</keyword>